<dbReference type="GO" id="GO:0005856">
    <property type="term" value="C:cytoskeleton"/>
    <property type="evidence" value="ECO:0007669"/>
    <property type="project" value="UniProtKB-SubCell"/>
</dbReference>
<dbReference type="EMBL" id="JBAMIC010000022">
    <property type="protein sequence ID" value="KAK7091137.1"/>
    <property type="molecule type" value="Genomic_DNA"/>
</dbReference>
<dbReference type="GO" id="GO:0005198">
    <property type="term" value="F:structural molecule activity"/>
    <property type="evidence" value="ECO:0007669"/>
    <property type="project" value="InterPro"/>
</dbReference>
<evidence type="ECO:0000256" key="3">
    <source>
        <dbReference type="ARBA" id="ARBA00022490"/>
    </source>
</evidence>
<keyword evidence="4" id="KW-0206">Cytoskeleton</keyword>
<protein>
    <recommendedName>
        <fullName evidence="5">PDZ domain-containing protein</fullName>
    </recommendedName>
</protein>
<dbReference type="SMART" id="SM00228">
    <property type="entry name" value="PDZ"/>
    <property type="match status" value="1"/>
</dbReference>
<name>A0AAN9AQF4_9CAEN</name>
<dbReference type="Pfam" id="PF23012">
    <property type="entry name" value="Syntrophin_4th"/>
    <property type="match status" value="1"/>
</dbReference>
<dbReference type="InterPro" id="IPR055108">
    <property type="entry name" value="Syntrophin_4th"/>
</dbReference>
<dbReference type="InterPro" id="IPR036034">
    <property type="entry name" value="PDZ_sf"/>
</dbReference>
<comment type="similarity">
    <text evidence="2">Belongs to the syntrophin family.</text>
</comment>
<accession>A0AAN9AQF4</accession>
<dbReference type="Proteomes" id="UP001374579">
    <property type="component" value="Unassembled WGS sequence"/>
</dbReference>
<dbReference type="CDD" id="cd06801">
    <property type="entry name" value="PDZ_syntrophin-like"/>
    <property type="match status" value="1"/>
</dbReference>
<evidence type="ECO:0000259" key="5">
    <source>
        <dbReference type="PROSITE" id="PS50106"/>
    </source>
</evidence>
<dbReference type="Gene3D" id="2.30.42.10">
    <property type="match status" value="1"/>
</dbReference>
<dbReference type="PANTHER" id="PTHR10554">
    <property type="entry name" value="SYNTROPHIN"/>
    <property type="match status" value="1"/>
</dbReference>
<keyword evidence="7" id="KW-1185">Reference proteome</keyword>
<dbReference type="SUPFAM" id="SSF50156">
    <property type="entry name" value="PDZ domain-like"/>
    <property type="match status" value="1"/>
</dbReference>
<dbReference type="PANTHER" id="PTHR10554:SF1">
    <property type="entry name" value="FI16515P1"/>
    <property type="match status" value="1"/>
</dbReference>
<dbReference type="InterPro" id="IPR015482">
    <property type="entry name" value="Syntrophin"/>
</dbReference>
<gene>
    <name evidence="6" type="ORF">V1264_008863</name>
</gene>
<dbReference type="PROSITE" id="PS50106">
    <property type="entry name" value="PDZ"/>
    <property type="match status" value="1"/>
</dbReference>
<dbReference type="GO" id="GO:0016010">
    <property type="term" value="C:dystrophin-associated glycoprotein complex"/>
    <property type="evidence" value="ECO:0007669"/>
    <property type="project" value="TreeGrafter"/>
</dbReference>
<dbReference type="AlphaFoldDB" id="A0AAN9AQF4"/>
<dbReference type="Pfam" id="PF00595">
    <property type="entry name" value="PDZ"/>
    <property type="match status" value="1"/>
</dbReference>
<evidence type="ECO:0000313" key="7">
    <source>
        <dbReference type="Proteomes" id="UP001374579"/>
    </source>
</evidence>
<comment type="subcellular location">
    <subcellularLocation>
        <location evidence="1">Cytoplasm</location>
        <location evidence="1">Cytoskeleton</location>
    </subcellularLocation>
</comment>
<sequence length="485" mass="54614">MEECKSGVLSVTDGQSQVHKVKLVLYNDALLIQKEEWVNVPLDDEDEVFLNMVREVEIEREGSGGLGLCVKGGAEHRLPVLISRIIKNHAADRCKQLLVGDAILRVNGINVETCTHDEVVTLLKQAEGSVITLAVRHFRPASHFLNRNNGHKGEASVTSTSAADTVLPVETGDESLGFRHIPALPRLEKQFLTAITIPLLYARLSRYLAGTDMLRDNAFEVMGVDGSFSGPVTCEDNRSLAEWLQALSTNTQSLLSQMIQMTNRLLPPADHIMHMVWSNQRMSADKHQQPWKPKFLSLKAADIYLFDQPPMHSGDWSRCDAKYKVYECMFKVLKDDELPDDRQHCCSVQTGGRDLIILSMDSRADLLHLEKAWYHTSNTAVRRLVSKTFGCTWRGKLSGLILDMDQGFSLYDHDSKSFLWTYRFAQLKGSSDDGRTKLKLQFNADTKHVDTRELECTDLQTLLFCIHAFLSAKLSTVDPAFLSNY</sequence>
<evidence type="ECO:0000313" key="6">
    <source>
        <dbReference type="EMBL" id="KAK7091137.1"/>
    </source>
</evidence>
<reference evidence="6 7" key="1">
    <citation type="submission" date="2024-02" db="EMBL/GenBank/DDBJ databases">
        <title>Chromosome-scale genome assembly of the rough periwinkle Littorina saxatilis.</title>
        <authorList>
            <person name="De Jode A."/>
            <person name="Faria R."/>
            <person name="Formenti G."/>
            <person name="Sims Y."/>
            <person name="Smith T.P."/>
            <person name="Tracey A."/>
            <person name="Wood J.M.D."/>
            <person name="Zagrodzka Z.B."/>
            <person name="Johannesson K."/>
            <person name="Butlin R.K."/>
            <person name="Leder E.H."/>
        </authorList>
    </citation>
    <scope>NUCLEOTIDE SEQUENCE [LARGE SCALE GENOMIC DNA]</scope>
    <source>
        <strain evidence="6">Snail1</strain>
        <tissue evidence="6">Muscle</tissue>
    </source>
</reference>
<dbReference type="SUPFAM" id="SSF50729">
    <property type="entry name" value="PH domain-like"/>
    <property type="match status" value="1"/>
</dbReference>
<comment type="caution">
    <text evidence="6">The sequence shown here is derived from an EMBL/GenBank/DDBJ whole genome shotgun (WGS) entry which is preliminary data.</text>
</comment>
<feature type="domain" description="PDZ" evidence="5">
    <location>
        <begin position="55"/>
        <end position="138"/>
    </location>
</feature>
<proteinExistence type="inferred from homology"/>
<evidence type="ECO:0000256" key="2">
    <source>
        <dbReference type="ARBA" id="ARBA00010798"/>
    </source>
</evidence>
<evidence type="ECO:0000256" key="1">
    <source>
        <dbReference type="ARBA" id="ARBA00004245"/>
    </source>
</evidence>
<keyword evidence="3" id="KW-0963">Cytoplasm</keyword>
<dbReference type="InterPro" id="IPR001478">
    <property type="entry name" value="PDZ"/>
</dbReference>
<evidence type="ECO:0000256" key="4">
    <source>
        <dbReference type="ARBA" id="ARBA00023212"/>
    </source>
</evidence>
<organism evidence="6 7">
    <name type="scientific">Littorina saxatilis</name>
    <dbReference type="NCBI Taxonomy" id="31220"/>
    <lineage>
        <taxon>Eukaryota</taxon>
        <taxon>Metazoa</taxon>
        <taxon>Spiralia</taxon>
        <taxon>Lophotrochozoa</taxon>
        <taxon>Mollusca</taxon>
        <taxon>Gastropoda</taxon>
        <taxon>Caenogastropoda</taxon>
        <taxon>Littorinimorpha</taxon>
        <taxon>Littorinoidea</taxon>
        <taxon>Littorinidae</taxon>
        <taxon>Littorina</taxon>
    </lineage>
</organism>